<dbReference type="Gene3D" id="1.10.260.40">
    <property type="entry name" value="lambda repressor-like DNA-binding domains"/>
    <property type="match status" value="1"/>
</dbReference>
<dbReference type="EMBL" id="JAAKZZ010000495">
    <property type="protein sequence ID" value="NGO72599.1"/>
    <property type="molecule type" value="Genomic_DNA"/>
</dbReference>
<dbReference type="InterPro" id="IPR010982">
    <property type="entry name" value="Lambda_DNA-bd_dom_sf"/>
</dbReference>
<dbReference type="GO" id="GO:0003677">
    <property type="term" value="F:DNA binding"/>
    <property type="evidence" value="ECO:0007669"/>
    <property type="project" value="InterPro"/>
</dbReference>
<dbReference type="PROSITE" id="PS50943">
    <property type="entry name" value="HTH_CROC1"/>
    <property type="match status" value="1"/>
</dbReference>
<keyword evidence="3" id="KW-1185">Reference proteome</keyword>
<dbReference type="Pfam" id="PF13560">
    <property type="entry name" value="HTH_31"/>
    <property type="match status" value="1"/>
</dbReference>
<dbReference type="InterPro" id="IPR043917">
    <property type="entry name" value="DUF5753"/>
</dbReference>
<gene>
    <name evidence="2" type="ORF">G5C65_30435</name>
</gene>
<evidence type="ECO:0000259" key="1">
    <source>
        <dbReference type="PROSITE" id="PS50943"/>
    </source>
</evidence>
<reference evidence="2 3" key="1">
    <citation type="submission" date="2020-02" db="EMBL/GenBank/DDBJ databases">
        <title>Whole-genome analyses of novel actinobacteria.</title>
        <authorList>
            <person name="Sahin N."/>
            <person name="Tatar D."/>
        </authorList>
    </citation>
    <scope>NUCLEOTIDE SEQUENCE [LARGE SCALE GENOMIC DNA]</scope>
    <source>
        <strain evidence="2 3">SB3404</strain>
    </source>
</reference>
<dbReference type="InterPro" id="IPR001387">
    <property type="entry name" value="Cro/C1-type_HTH"/>
</dbReference>
<dbReference type="RefSeq" id="WP_165302278.1">
    <property type="nucleotide sequence ID" value="NZ_JAAKZZ010000495.1"/>
</dbReference>
<dbReference type="SUPFAM" id="SSF47413">
    <property type="entry name" value="lambda repressor-like DNA-binding domains"/>
    <property type="match status" value="1"/>
</dbReference>
<accession>A0A6G4X4Y6</accession>
<proteinExistence type="predicted"/>
<organism evidence="2 3">
    <name type="scientific">Streptomyces boncukensis</name>
    <dbReference type="NCBI Taxonomy" id="2711219"/>
    <lineage>
        <taxon>Bacteria</taxon>
        <taxon>Bacillati</taxon>
        <taxon>Actinomycetota</taxon>
        <taxon>Actinomycetes</taxon>
        <taxon>Kitasatosporales</taxon>
        <taxon>Streptomycetaceae</taxon>
        <taxon>Streptomyces</taxon>
    </lineage>
</organism>
<feature type="domain" description="HTH cro/C1-type" evidence="1">
    <location>
        <begin position="18"/>
        <end position="72"/>
    </location>
</feature>
<dbReference type="Pfam" id="PF19054">
    <property type="entry name" value="DUF5753"/>
    <property type="match status" value="1"/>
</dbReference>
<dbReference type="Proteomes" id="UP000477722">
    <property type="component" value="Unassembled WGS sequence"/>
</dbReference>
<comment type="caution">
    <text evidence="2">The sequence shown here is derived from an EMBL/GenBank/DDBJ whole genome shotgun (WGS) entry which is preliminary data.</text>
</comment>
<evidence type="ECO:0000313" key="2">
    <source>
        <dbReference type="EMBL" id="NGO72599.1"/>
    </source>
</evidence>
<dbReference type="AlphaFoldDB" id="A0A6G4X4Y6"/>
<sequence length="283" mass="31381">MAPRHAPTIRQRRFGTELRRLREAAGLTAAKAADELGTDRTVIANVEGGRFGISEERLRRLASIYECDDDELVDALAAMTGGRKGGWWEEYRSKIPPGFLDVAEIEHDAVRLRTVQTAHLPGLFQTEDHARVLFELVMPRLPRLEVELRVAHRMARQAAVTGASAKPYRGVIHEAALRMQPGGREVAAAQLKYLTEASERDNVTLLVIPFSAGGFPMIGESILYACAVSPHLDTVHLDSPTGAVFFDSPAQLANFRSRFDAIERVALPESKSRDFMRVIAREL</sequence>
<dbReference type="SMART" id="SM00530">
    <property type="entry name" value="HTH_XRE"/>
    <property type="match status" value="1"/>
</dbReference>
<dbReference type="CDD" id="cd00093">
    <property type="entry name" value="HTH_XRE"/>
    <property type="match status" value="1"/>
</dbReference>
<protein>
    <submittedName>
        <fullName evidence="2">Helix-turn-helix domain-containing protein</fullName>
    </submittedName>
</protein>
<name>A0A6G4X4Y6_9ACTN</name>
<evidence type="ECO:0000313" key="3">
    <source>
        <dbReference type="Proteomes" id="UP000477722"/>
    </source>
</evidence>